<accession>A0A2Y9ABG9</accession>
<reference evidence="2 4" key="1">
    <citation type="submission" date="2016-10" db="EMBL/GenBank/DDBJ databases">
        <authorList>
            <person name="Cai Z."/>
        </authorList>
    </citation>
    <scope>NUCLEOTIDE SEQUENCE [LARGE SCALE GENOMIC DNA]</scope>
    <source>
        <strain evidence="2 4">DSM 25227</strain>
    </source>
</reference>
<dbReference type="RefSeq" id="WP_170125323.1">
    <property type="nucleotide sequence ID" value="NZ_QGDJ01000002.1"/>
</dbReference>
<keyword evidence="3" id="KW-1185">Reference proteome</keyword>
<reference evidence="1 3" key="2">
    <citation type="submission" date="2018-03" db="EMBL/GenBank/DDBJ databases">
        <title>Genomic Encyclopedia of Archaeal and Bacterial Type Strains, Phase II (KMG-II): from individual species to whole genera.</title>
        <authorList>
            <person name="Goeker M."/>
        </authorList>
    </citation>
    <scope>NUCLEOTIDE SEQUENCE [LARGE SCALE GENOMIC DNA]</scope>
    <source>
        <strain evidence="1 3">DSM 25227</strain>
    </source>
</reference>
<proteinExistence type="predicted"/>
<protein>
    <submittedName>
        <fullName evidence="2">Uncharacterized protein</fullName>
    </submittedName>
</protein>
<evidence type="ECO:0000313" key="3">
    <source>
        <dbReference type="Proteomes" id="UP000245839"/>
    </source>
</evidence>
<name>A0A2Y9ABG9_9RHOB</name>
<dbReference type="AlphaFoldDB" id="A0A2Y9ABG9"/>
<dbReference type="Proteomes" id="UP000245839">
    <property type="component" value="Unassembled WGS sequence"/>
</dbReference>
<evidence type="ECO:0000313" key="2">
    <source>
        <dbReference type="EMBL" id="SSA41630.1"/>
    </source>
</evidence>
<sequence length="45" mass="5046">MPKTRGPLAKLTDILKDKLAEVMGALAPQPDVIPIPVRDDPRRRR</sequence>
<evidence type="ECO:0000313" key="4">
    <source>
        <dbReference type="Proteomes" id="UP000251571"/>
    </source>
</evidence>
<dbReference type="EMBL" id="QGDJ01000002">
    <property type="protein sequence ID" value="PWJ21220.1"/>
    <property type="molecule type" value="Genomic_DNA"/>
</dbReference>
<dbReference type="EMBL" id="UETC01000002">
    <property type="protein sequence ID" value="SSA41630.1"/>
    <property type="molecule type" value="Genomic_DNA"/>
</dbReference>
<dbReference type="Proteomes" id="UP000251571">
    <property type="component" value="Unassembled WGS sequence"/>
</dbReference>
<organism evidence="2 4">
    <name type="scientific">Jannaschia seohaensis</name>
    <dbReference type="NCBI Taxonomy" id="475081"/>
    <lineage>
        <taxon>Bacteria</taxon>
        <taxon>Pseudomonadati</taxon>
        <taxon>Pseudomonadota</taxon>
        <taxon>Alphaproteobacteria</taxon>
        <taxon>Rhodobacterales</taxon>
        <taxon>Roseobacteraceae</taxon>
        <taxon>Jannaschia</taxon>
    </lineage>
</organism>
<gene>
    <name evidence="1" type="ORF">BCF38_102470</name>
    <name evidence="2" type="ORF">SAMN05421539_102470</name>
</gene>
<evidence type="ECO:0000313" key="1">
    <source>
        <dbReference type="EMBL" id="PWJ21220.1"/>
    </source>
</evidence>